<evidence type="ECO:0000256" key="3">
    <source>
        <dbReference type="ARBA" id="ARBA00023315"/>
    </source>
</evidence>
<feature type="domain" description="Phospholipid/glycerol acyltransferase" evidence="5">
    <location>
        <begin position="49"/>
        <end position="159"/>
    </location>
</feature>
<dbReference type="Pfam" id="PF01553">
    <property type="entry name" value="Acyltransferase"/>
    <property type="match status" value="1"/>
</dbReference>
<evidence type="ECO:0000313" key="6">
    <source>
        <dbReference type="EMBL" id="SIT79136.1"/>
    </source>
</evidence>
<keyword evidence="4" id="KW-1133">Transmembrane helix</keyword>
<keyword evidence="2 6" id="KW-0808">Transferase</keyword>
<keyword evidence="3 6" id="KW-0012">Acyltransferase</keyword>
<name>A0A1R3WNV1_9BACT</name>
<keyword evidence="4" id="KW-0472">Membrane</keyword>
<comment type="pathway">
    <text evidence="1">Lipid metabolism.</text>
</comment>
<dbReference type="EMBL" id="FTPP01000001">
    <property type="protein sequence ID" value="SIT79136.1"/>
    <property type="molecule type" value="Genomic_DNA"/>
</dbReference>
<dbReference type="SMART" id="SM00563">
    <property type="entry name" value="PlsC"/>
    <property type="match status" value="1"/>
</dbReference>
<evidence type="ECO:0000256" key="1">
    <source>
        <dbReference type="ARBA" id="ARBA00005189"/>
    </source>
</evidence>
<keyword evidence="7" id="KW-1185">Reference proteome</keyword>
<evidence type="ECO:0000256" key="2">
    <source>
        <dbReference type="ARBA" id="ARBA00022679"/>
    </source>
</evidence>
<dbReference type="SUPFAM" id="SSF69593">
    <property type="entry name" value="Glycerol-3-phosphate (1)-acyltransferase"/>
    <property type="match status" value="1"/>
</dbReference>
<dbReference type="Proteomes" id="UP000187181">
    <property type="component" value="Unassembled WGS sequence"/>
</dbReference>
<evidence type="ECO:0000313" key="7">
    <source>
        <dbReference type="Proteomes" id="UP000187181"/>
    </source>
</evidence>
<feature type="transmembrane region" description="Helical" evidence="4">
    <location>
        <begin position="12"/>
        <end position="30"/>
    </location>
</feature>
<evidence type="ECO:0000259" key="5">
    <source>
        <dbReference type="SMART" id="SM00563"/>
    </source>
</evidence>
<organism evidence="6 7">
    <name type="scientific">Pontibacter indicus</name>
    <dbReference type="NCBI Taxonomy" id="1317125"/>
    <lineage>
        <taxon>Bacteria</taxon>
        <taxon>Pseudomonadati</taxon>
        <taxon>Bacteroidota</taxon>
        <taxon>Cytophagia</taxon>
        <taxon>Cytophagales</taxon>
        <taxon>Hymenobacteraceae</taxon>
        <taxon>Pontibacter</taxon>
    </lineage>
</organism>
<dbReference type="GO" id="GO:0006654">
    <property type="term" value="P:phosphatidic acid biosynthetic process"/>
    <property type="evidence" value="ECO:0007669"/>
    <property type="project" value="TreeGrafter"/>
</dbReference>
<feature type="transmembrane region" description="Helical" evidence="4">
    <location>
        <begin position="141"/>
        <end position="159"/>
    </location>
</feature>
<keyword evidence="4" id="KW-0812">Transmembrane</keyword>
<accession>A0A1R3WNV1</accession>
<proteinExistence type="predicted"/>
<protein>
    <submittedName>
        <fullName evidence="6">1-acyl-sn-glycerol-3-phosphate acyltransferases</fullName>
    </submittedName>
</protein>
<reference evidence="7" key="1">
    <citation type="submission" date="2017-01" db="EMBL/GenBank/DDBJ databases">
        <authorList>
            <person name="Varghese N."/>
            <person name="Submissions S."/>
        </authorList>
    </citation>
    <scope>NUCLEOTIDE SEQUENCE [LARGE SCALE GENOMIC DNA]</scope>
    <source>
        <strain evidence="7">LP100</strain>
    </source>
</reference>
<dbReference type="InterPro" id="IPR002123">
    <property type="entry name" value="Plipid/glycerol_acylTrfase"/>
</dbReference>
<evidence type="ECO:0000256" key="4">
    <source>
        <dbReference type="SAM" id="Phobius"/>
    </source>
</evidence>
<sequence length="202" mass="22607">MLIHTPSSGSGLAFFIAFYMLAKAISKLIFKIAGWKLNGNLAPDQRRCVMVAAPHTSNWDFIFARAAFYMMEAPIRFTIKKEFMRFPFGGLLKAMGALPVDRSKNTRMVDAMIKIIKETPGDMCVLVTPEGTRKYQPRWRLGFYHVAIGAGVPIVLGYVDYAKKEAGIGPSIYPTGDVEADLEKIKAFYRTKQGKFPENGVR</sequence>
<dbReference type="STRING" id="1317125.SAMN05444128_0710"/>
<gene>
    <name evidence="6" type="ORF">SAMN05444128_0710</name>
</gene>
<dbReference type="GO" id="GO:0003841">
    <property type="term" value="F:1-acylglycerol-3-phosphate O-acyltransferase activity"/>
    <property type="evidence" value="ECO:0007669"/>
    <property type="project" value="TreeGrafter"/>
</dbReference>
<dbReference type="AlphaFoldDB" id="A0A1R3WNV1"/>
<dbReference type="PANTHER" id="PTHR10434:SF9">
    <property type="entry name" value="PHOSPHOLIPID_GLYCEROL ACYLTRANSFERASE DOMAIN-CONTAINING PROTEIN"/>
    <property type="match status" value="1"/>
</dbReference>
<dbReference type="PANTHER" id="PTHR10434">
    <property type="entry name" value="1-ACYL-SN-GLYCEROL-3-PHOSPHATE ACYLTRANSFERASE"/>
    <property type="match status" value="1"/>
</dbReference>